<evidence type="ECO:0008006" key="4">
    <source>
        <dbReference type="Google" id="ProtNLM"/>
    </source>
</evidence>
<name>A0ABS2LB25_9CELL</name>
<comment type="caution">
    <text evidence="2">The sequence shown here is derived from an EMBL/GenBank/DDBJ whole genome shotgun (WGS) entry which is preliminary data.</text>
</comment>
<evidence type="ECO:0000313" key="2">
    <source>
        <dbReference type="EMBL" id="MBM7477597.1"/>
    </source>
</evidence>
<proteinExistence type="predicted"/>
<sequence>MTLPRRQVQDGADVPGPASRIESGPRALSVAEALTAVHSADYTERAAAGVVLAAVPDLARLTETLHTLLLDPEDTWVTLTTAEALVARGDTSGMRVVAGAIARADASCADWIGDVVLYPQRTNERDRRRSALEELRLDPDPDVAAGAAQLLA</sequence>
<gene>
    <name evidence="2" type="ORF">JOD49_000517</name>
</gene>
<evidence type="ECO:0000256" key="1">
    <source>
        <dbReference type="SAM" id="MobiDB-lite"/>
    </source>
</evidence>
<accession>A0ABS2LB25</accession>
<keyword evidence="3" id="KW-1185">Reference proteome</keyword>
<evidence type="ECO:0000313" key="3">
    <source>
        <dbReference type="Proteomes" id="UP000698059"/>
    </source>
</evidence>
<organism evidence="2 3">
    <name type="scientific">Oerskovia jenensis</name>
    <dbReference type="NCBI Taxonomy" id="162169"/>
    <lineage>
        <taxon>Bacteria</taxon>
        <taxon>Bacillati</taxon>
        <taxon>Actinomycetota</taxon>
        <taxon>Actinomycetes</taxon>
        <taxon>Micrococcales</taxon>
        <taxon>Cellulomonadaceae</taxon>
        <taxon>Oerskovia</taxon>
    </lineage>
</organism>
<protein>
    <recommendedName>
        <fullName evidence="4">HEAT repeat domain-containing protein</fullName>
    </recommendedName>
</protein>
<dbReference type="Proteomes" id="UP000698059">
    <property type="component" value="Unassembled WGS sequence"/>
</dbReference>
<reference evidence="2 3" key="1">
    <citation type="submission" date="2021-01" db="EMBL/GenBank/DDBJ databases">
        <title>Sequencing the genomes of 1000 actinobacteria strains.</title>
        <authorList>
            <person name="Klenk H.-P."/>
        </authorList>
    </citation>
    <scope>NUCLEOTIDE SEQUENCE [LARGE SCALE GENOMIC DNA]</scope>
    <source>
        <strain evidence="2 3">DSM 46000</strain>
    </source>
</reference>
<feature type="region of interest" description="Disordered" evidence="1">
    <location>
        <begin position="1"/>
        <end position="22"/>
    </location>
</feature>
<dbReference type="RefSeq" id="WP_205305856.1">
    <property type="nucleotide sequence ID" value="NZ_BAAAVF010000010.1"/>
</dbReference>
<dbReference type="EMBL" id="JAFBBO010000001">
    <property type="protein sequence ID" value="MBM7477597.1"/>
    <property type="molecule type" value="Genomic_DNA"/>
</dbReference>